<dbReference type="STRING" id="500485.B6HS85"/>
<dbReference type="EMBL" id="AM920437">
    <property type="protein sequence ID" value="CAP98106.1"/>
    <property type="molecule type" value="Genomic_DNA"/>
</dbReference>
<gene>
    <name evidence="1" type="ORF">Pc22g08180</name>
    <name evidence="1" type="ORF">PCH_Pc22g08180</name>
</gene>
<accession>B6HS85</accession>
<evidence type="ECO:0000313" key="2">
    <source>
        <dbReference type="Proteomes" id="UP000000724"/>
    </source>
</evidence>
<dbReference type="Proteomes" id="UP000000724">
    <property type="component" value="Contig Pc00c22"/>
</dbReference>
<proteinExistence type="predicted"/>
<dbReference type="AlphaFoldDB" id="B6HS85"/>
<evidence type="ECO:0000313" key="1">
    <source>
        <dbReference type="EMBL" id="CAP98106.1"/>
    </source>
</evidence>
<dbReference type="BioCyc" id="PCHR:PC22G08180-MONOMER"/>
<dbReference type="VEuPathDB" id="FungiDB:PCH_Pc22g08180"/>
<dbReference type="OMA" id="RWRVNAL"/>
<protein>
    <submittedName>
        <fullName evidence="1">Pc22g08180 protein</fullName>
    </submittedName>
</protein>
<keyword evidence="2" id="KW-1185">Reference proteome</keyword>
<dbReference type="eggNOG" id="ENOG502SN6T">
    <property type="taxonomic scope" value="Eukaryota"/>
</dbReference>
<reference evidence="1 2" key="1">
    <citation type="journal article" date="2008" name="Nat. Biotechnol.">
        <title>Genome sequencing and analysis of the filamentous fungus Penicillium chrysogenum.</title>
        <authorList>
            <person name="van den Berg M.A."/>
            <person name="Albang R."/>
            <person name="Albermann K."/>
            <person name="Badger J.H."/>
            <person name="Daran J.-M."/>
            <person name="Driessen A.J.M."/>
            <person name="Garcia-Estrada C."/>
            <person name="Fedorova N.D."/>
            <person name="Harris D.M."/>
            <person name="Heijne W.H.M."/>
            <person name="Joardar V.S."/>
            <person name="Kiel J.A.K.W."/>
            <person name="Kovalchuk A."/>
            <person name="Martin J.F."/>
            <person name="Nierman W.C."/>
            <person name="Nijland J.G."/>
            <person name="Pronk J.T."/>
            <person name="Roubos J.A."/>
            <person name="van der Klei I.J."/>
            <person name="van Peij N.N.M.E."/>
            <person name="Veenhuis M."/>
            <person name="von Doehren H."/>
            <person name="Wagner C."/>
            <person name="Wortman J.R."/>
            <person name="Bovenberg R.A.L."/>
        </authorList>
    </citation>
    <scope>NUCLEOTIDE SEQUENCE [LARGE SCALE GENOMIC DNA]</scope>
    <source>
        <strain evidence="2">ATCC 28089 / DSM 1075 / NRRL 1951 / Wisconsin 54-1255</strain>
    </source>
</reference>
<name>B6HS85_PENRW</name>
<dbReference type="OrthoDB" id="5150140at2759"/>
<sequence>MALPLYIPHCIHTPAGRYHLPPSDQPLRIQIEGPLIAIQRLLPHIHWRLELIDYYGVTFDHLVPADDINPEVLQINIIEIEDDNGVYANTWLSFAVDPTEFIGKKVLAVPRCCQKRKGTQDRWRVNALVDQRIHRLEHLKDAKEWKTLTEQ</sequence>
<organism evidence="1 2">
    <name type="scientific">Penicillium rubens (strain ATCC 28089 / DSM 1075 / NRRL 1951 / Wisconsin 54-1255)</name>
    <name type="common">Penicillium chrysogenum</name>
    <dbReference type="NCBI Taxonomy" id="500485"/>
    <lineage>
        <taxon>Eukaryota</taxon>
        <taxon>Fungi</taxon>
        <taxon>Dikarya</taxon>
        <taxon>Ascomycota</taxon>
        <taxon>Pezizomycotina</taxon>
        <taxon>Eurotiomycetes</taxon>
        <taxon>Eurotiomycetidae</taxon>
        <taxon>Eurotiales</taxon>
        <taxon>Aspergillaceae</taxon>
        <taxon>Penicillium</taxon>
        <taxon>Penicillium chrysogenum species complex</taxon>
    </lineage>
</organism>
<dbReference type="HOGENOM" id="CLU_091789_1_0_1"/>